<accession>A0A1Y5RV26</accession>
<dbReference type="RefSeq" id="WP_175484571.1">
    <property type="nucleotide sequence ID" value="NZ_FOPF01000002.1"/>
</dbReference>
<evidence type="ECO:0000259" key="1">
    <source>
        <dbReference type="SMART" id="SM00871"/>
    </source>
</evidence>
<organism evidence="2 3">
    <name type="scientific">Palleronia marisminoris</name>
    <dbReference type="NCBI Taxonomy" id="315423"/>
    <lineage>
        <taxon>Bacteria</taxon>
        <taxon>Pseudomonadati</taxon>
        <taxon>Pseudomonadota</taxon>
        <taxon>Alphaproteobacteria</taxon>
        <taxon>Rhodobacterales</taxon>
        <taxon>Roseobacteraceae</taxon>
        <taxon>Palleronia</taxon>
    </lineage>
</organism>
<protein>
    <submittedName>
        <fullName evidence="2">Bacterial transcription activator, effector binding domain</fullName>
    </submittedName>
</protein>
<keyword evidence="3" id="KW-1185">Reference proteome</keyword>
<dbReference type="SUPFAM" id="SSF55136">
    <property type="entry name" value="Probable bacterial effector-binding domain"/>
    <property type="match status" value="1"/>
</dbReference>
<reference evidence="2 3" key="1">
    <citation type="submission" date="2017-03" db="EMBL/GenBank/DDBJ databases">
        <authorList>
            <person name="Afonso C.L."/>
            <person name="Miller P.J."/>
            <person name="Scott M.A."/>
            <person name="Spackman E."/>
            <person name="Goraichik I."/>
            <person name="Dimitrov K.M."/>
            <person name="Suarez D.L."/>
            <person name="Swayne D.E."/>
        </authorList>
    </citation>
    <scope>NUCLEOTIDE SEQUENCE [LARGE SCALE GENOMIC DNA]</scope>
    <source>
        <strain evidence="2 3">CECT 7066</strain>
    </source>
</reference>
<dbReference type="EMBL" id="FWFV01000002">
    <property type="protein sequence ID" value="SLN26051.1"/>
    <property type="molecule type" value="Genomic_DNA"/>
</dbReference>
<dbReference type="STRING" id="315423.SAMN04488020_102276"/>
<dbReference type="Gene3D" id="3.20.80.10">
    <property type="entry name" value="Regulatory factor, effector binding domain"/>
    <property type="match status" value="1"/>
</dbReference>
<evidence type="ECO:0000313" key="2">
    <source>
        <dbReference type="EMBL" id="SLN26051.1"/>
    </source>
</evidence>
<proteinExistence type="predicted"/>
<dbReference type="SMART" id="SM00871">
    <property type="entry name" value="AraC_E_bind"/>
    <property type="match status" value="1"/>
</dbReference>
<dbReference type="AlphaFoldDB" id="A0A1Y5RV26"/>
<gene>
    <name evidence="2" type="ORF">PAM7066_01005</name>
</gene>
<feature type="domain" description="AraC effector-binding" evidence="1">
    <location>
        <begin position="12"/>
        <end position="174"/>
    </location>
</feature>
<dbReference type="InterPro" id="IPR029442">
    <property type="entry name" value="GyrI-like"/>
</dbReference>
<evidence type="ECO:0000313" key="3">
    <source>
        <dbReference type="Proteomes" id="UP000193870"/>
    </source>
</evidence>
<sequence>MTDIPALEGSMSLPRIQHFPEQPVLVRHADLSMAEIASIDSKGSAILQDVLSYLDANGIEERGAAFFRYDVVDMDGVMSMSFGAQVAEGTLGSDDIRAEILPAGRYVTLNHHGHPDELYDVTVMLMAWAEVRGLRWDVEETPAGDRFAARLEFYHNGPEDPPEQWTSEIRIRLRD</sequence>
<dbReference type="InterPro" id="IPR010499">
    <property type="entry name" value="AraC_E-bd"/>
</dbReference>
<name>A0A1Y5RV26_9RHOB</name>
<dbReference type="Proteomes" id="UP000193870">
    <property type="component" value="Unassembled WGS sequence"/>
</dbReference>
<dbReference type="InterPro" id="IPR011256">
    <property type="entry name" value="Reg_factor_effector_dom_sf"/>
</dbReference>
<dbReference type="Pfam" id="PF06445">
    <property type="entry name" value="GyrI-like"/>
    <property type="match status" value="1"/>
</dbReference>